<dbReference type="RefSeq" id="WP_059435571.1">
    <property type="nucleotide sequence ID" value="NZ_FAVB01000012.1"/>
</dbReference>
<dbReference type="Proteomes" id="UP000052237">
    <property type="component" value="Unassembled WGS sequence"/>
</dbReference>
<name>A0A0S4SWB4_CAMHY</name>
<protein>
    <submittedName>
        <fullName evidence="1">Uncharacterized protein</fullName>
    </submittedName>
</protein>
<dbReference type="AlphaFoldDB" id="A0A0S4SWB4"/>
<accession>A0A0S4SWB4</accession>
<proteinExistence type="predicted"/>
<sequence length="199" mass="22684">MPVEIRANLSILAPILAPIKAFFKKLILALSLVRARECIFELAAFILCHKLRLFNLALNDFTKKFKDDYGLLISFHPEYELVSGSSNTQRALIASKDGSLPSRVSIAISTKTKVILVSLLKDKFVYIPKFIKDKKIRLYDEISFMANLDERLFEGKKSVFKRDILPIITKAKELNSKLDQLKSKNKVVALCAQDYFLLE</sequence>
<evidence type="ECO:0000313" key="1">
    <source>
        <dbReference type="EMBL" id="CUU90786.1"/>
    </source>
</evidence>
<comment type="caution">
    <text evidence="1">The sequence shown here is derived from an EMBL/GenBank/DDBJ whole genome shotgun (WGS) entry which is preliminary data.</text>
</comment>
<reference evidence="1 2" key="1">
    <citation type="submission" date="2015-11" db="EMBL/GenBank/DDBJ databases">
        <authorList>
            <consortium name="Pathogen Informatics"/>
        </authorList>
    </citation>
    <scope>NUCLEOTIDE SEQUENCE [LARGE SCALE GENOMIC DNA]</scope>
    <source>
        <strain evidence="1 2">006A-0059</strain>
    </source>
</reference>
<evidence type="ECO:0000313" key="2">
    <source>
        <dbReference type="Proteomes" id="UP000052237"/>
    </source>
</evidence>
<gene>
    <name evidence="1" type="ORF">ERS686654_02171</name>
</gene>
<keyword evidence="2" id="KW-1185">Reference proteome</keyword>
<organism evidence="1 2">
    <name type="scientific">Campylobacter hyointestinalis subsp. hyointestinalis</name>
    <dbReference type="NCBI Taxonomy" id="91352"/>
    <lineage>
        <taxon>Bacteria</taxon>
        <taxon>Pseudomonadati</taxon>
        <taxon>Campylobacterota</taxon>
        <taxon>Epsilonproteobacteria</taxon>
        <taxon>Campylobacterales</taxon>
        <taxon>Campylobacteraceae</taxon>
        <taxon>Campylobacter</taxon>
    </lineage>
</organism>
<dbReference type="EMBL" id="FAVB01000012">
    <property type="protein sequence ID" value="CUU90786.1"/>
    <property type="molecule type" value="Genomic_DNA"/>
</dbReference>